<name>A0A124E255_MYCCR</name>
<dbReference type="SUPFAM" id="SSF52540">
    <property type="entry name" value="P-loop containing nucleoside triphosphate hydrolases"/>
    <property type="match status" value="1"/>
</dbReference>
<evidence type="ECO:0000256" key="1">
    <source>
        <dbReference type="SAM" id="MobiDB-lite"/>
    </source>
</evidence>
<accession>A0A124E255</accession>
<gene>
    <name evidence="2" type="ORF">RMCC_2726</name>
</gene>
<feature type="compositionally biased region" description="Polar residues" evidence="1">
    <location>
        <begin position="309"/>
        <end position="322"/>
    </location>
</feature>
<dbReference type="InterPro" id="IPR027417">
    <property type="entry name" value="P-loop_NTPase"/>
</dbReference>
<protein>
    <submittedName>
        <fullName evidence="2">Uncharacterized protein</fullName>
    </submittedName>
</protein>
<keyword evidence="3" id="KW-1185">Reference proteome</keyword>
<organism evidence="2 3">
    <name type="scientific">Mycolicibacterium canariasense</name>
    <name type="common">Mycobacterium canariasense</name>
    <dbReference type="NCBI Taxonomy" id="228230"/>
    <lineage>
        <taxon>Bacteria</taxon>
        <taxon>Bacillati</taxon>
        <taxon>Actinomycetota</taxon>
        <taxon>Actinomycetes</taxon>
        <taxon>Mycobacteriales</taxon>
        <taxon>Mycobacteriaceae</taxon>
        <taxon>Mycolicibacterium</taxon>
    </lineage>
</organism>
<evidence type="ECO:0000313" key="3">
    <source>
        <dbReference type="Proteomes" id="UP000069443"/>
    </source>
</evidence>
<feature type="region of interest" description="Disordered" evidence="1">
    <location>
        <begin position="303"/>
        <end position="322"/>
    </location>
</feature>
<reference evidence="3" key="1">
    <citation type="journal article" date="2016" name="Genome Announc.">
        <title>Draft Genome Sequences of Five Rapidly Growing Mycobacterium Species, M. thermoresistibile, M. fortuitum subsp. acetamidolyticum, M. canariasense, M. brisbanense, and M. novocastrense.</title>
        <authorList>
            <person name="Katahira K."/>
            <person name="Ogura Y."/>
            <person name="Gotoh Y."/>
            <person name="Hayashi T."/>
        </authorList>
    </citation>
    <scope>NUCLEOTIDE SEQUENCE [LARGE SCALE GENOMIC DNA]</scope>
    <source>
        <strain evidence="3">JCM15298</strain>
    </source>
</reference>
<evidence type="ECO:0000313" key="2">
    <source>
        <dbReference type="EMBL" id="GAS95760.1"/>
    </source>
</evidence>
<dbReference type="Gene3D" id="3.40.50.300">
    <property type="entry name" value="P-loop containing nucleotide triphosphate hydrolases"/>
    <property type="match status" value="1"/>
</dbReference>
<reference evidence="3" key="2">
    <citation type="submission" date="2016-02" db="EMBL/GenBank/DDBJ databases">
        <title>Draft genome sequence of five rapidly growing Mycobacterium species.</title>
        <authorList>
            <person name="Katahira K."/>
            <person name="Gotou Y."/>
            <person name="Iida K."/>
            <person name="Ogura Y."/>
            <person name="Hayashi T."/>
        </authorList>
    </citation>
    <scope>NUCLEOTIDE SEQUENCE [LARGE SCALE GENOMIC DNA]</scope>
    <source>
        <strain evidence="3">JCM15298</strain>
    </source>
</reference>
<dbReference type="STRING" id="228230.RMCC_2726"/>
<dbReference type="EMBL" id="BCSY01000044">
    <property type="protein sequence ID" value="GAS95760.1"/>
    <property type="molecule type" value="Genomic_DNA"/>
</dbReference>
<dbReference type="AlphaFoldDB" id="A0A124E255"/>
<sequence length="322" mass="34976">MLYPGREHAFLGATESGKTWLALACVTAELIAAHHVVYIHFEEPDPGSTIERLQRIGVPDSAILSHFHFVAPTRPMRRGWLDDLVAMQPTLVVLDGVNEAMTLQGVKIDMEGWAVFRRNVVVPFKAAGAAVAECDHIPMNSDPSRLDGYGTVHKGATLDGARFVLTNDTPFGRRGRGASHVFVTKDRPGYLRAEGKPTKVPGKTFLATLVVDDTPTAGPDFLTLYAPQNDEPVIGLADALDNTTDIVLTTIDAQPDHAVKSARTLFAALRQSGHQIRDELVRNALDDLVLARRLIEIPGARGARGYRTASASQPHTQEQNPA</sequence>
<dbReference type="Proteomes" id="UP000069443">
    <property type="component" value="Unassembled WGS sequence"/>
</dbReference>
<comment type="caution">
    <text evidence="2">The sequence shown here is derived from an EMBL/GenBank/DDBJ whole genome shotgun (WGS) entry which is preliminary data.</text>
</comment>
<proteinExistence type="predicted"/>
<dbReference type="RefSeq" id="WP_234811787.1">
    <property type="nucleotide sequence ID" value="NZ_BCSY01000044.1"/>
</dbReference>